<evidence type="ECO:0000256" key="2">
    <source>
        <dbReference type="SAM" id="Phobius"/>
    </source>
</evidence>
<name>A0AAD6UUY3_9AGAR</name>
<evidence type="ECO:0000256" key="1">
    <source>
        <dbReference type="SAM" id="MobiDB-lite"/>
    </source>
</evidence>
<organism evidence="3 4">
    <name type="scientific">Mycena pura</name>
    <dbReference type="NCBI Taxonomy" id="153505"/>
    <lineage>
        <taxon>Eukaryota</taxon>
        <taxon>Fungi</taxon>
        <taxon>Dikarya</taxon>
        <taxon>Basidiomycota</taxon>
        <taxon>Agaricomycotina</taxon>
        <taxon>Agaricomycetes</taxon>
        <taxon>Agaricomycetidae</taxon>
        <taxon>Agaricales</taxon>
        <taxon>Marasmiineae</taxon>
        <taxon>Mycenaceae</taxon>
        <taxon>Mycena</taxon>
    </lineage>
</organism>
<feature type="transmembrane region" description="Helical" evidence="2">
    <location>
        <begin position="404"/>
        <end position="422"/>
    </location>
</feature>
<protein>
    <submittedName>
        <fullName evidence="3">Uncharacterized protein</fullName>
    </submittedName>
</protein>
<feature type="compositionally biased region" description="Polar residues" evidence="1">
    <location>
        <begin position="329"/>
        <end position="339"/>
    </location>
</feature>
<comment type="caution">
    <text evidence="3">The sequence shown here is derived from an EMBL/GenBank/DDBJ whole genome shotgun (WGS) entry which is preliminary data.</text>
</comment>
<accession>A0AAD6UUY3</accession>
<dbReference type="Proteomes" id="UP001219525">
    <property type="component" value="Unassembled WGS sequence"/>
</dbReference>
<keyword evidence="4" id="KW-1185">Reference proteome</keyword>
<keyword evidence="2" id="KW-1133">Transmembrane helix</keyword>
<evidence type="ECO:0000313" key="4">
    <source>
        <dbReference type="Proteomes" id="UP001219525"/>
    </source>
</evidence>
<reference evidence="3" key="1">
    <citation type="submission" date="2023-03" db="EMBL/GenBank/DDBJ databases">
        <title>Massive genome expansion in bonnet fungi (Mycena s.s.) driven by repeated elements and novel gene families across ecological guilds.</title>
        <authorList>
            <consortium name="Lawrence Berkeley National Laboratory"/>
            <person name="Harder C.B."/>
            <person name="Miyauchi S."/>
            <person name="Viragh M."/>
            <person name="Kuo A."/>
            <person name="Thoen E."/>
            <person name="Andreopoulos B."/>
            <person name="Lu D."/>
            <person name="Skrede I."/>
            <person name="Drula E."/>
            <person name="Henrissat B."/>
            <person name="Morin E."/>
            <person name="Kohler A."/>
            <person name="Barry K."/>
            <person name="LaButti K."/>
            <person name="Morin E."/>
            <person name="Salamov A."/>
            <person name="Lipzen A."/>
            <person name="Mereny Z."/>
            <person name="Hegedus B."/>
            <person name="Baldrian P."/>
            <person name="Stursova M."/>
            <person name="Weitz H."/>
            <person name="Taylor A."/>
            <person name="Grigoriev I.V."/>
            <person name="Nagy L.G."/>
            <person name="Martin F."/>
            <person name="Kauserud H."/>
        </authorList>
    </citation>
    <scope>NUCLEOTIDE SEQUENCE</scope>
    <source>
        <strain evidence="3">9144</strain>
    </source>
</reference>
<dbReference type="EMBL" id="JARJCW010000101">
    <property type="protein sequence ID" value="KAJ7194166.1"/>
    <property type="molecule type" value="Genomic_DNA"/>
</dbReference>
<keyword evidence="2" id="KW-0472">Membrane</keyword>
<dbReference type="AlphaFoldDB" id="A0AAD6UUY3"/>
<keyword evidence="2" id="KW-0812">Transmembrane</keyword>
<proteinExistence type="predicted"/>
<feature type="region of interest" description="Disordered" evidence="1">
    <location>
        <begin position="319"/>
        <end position="339"/>
    </location>
</feature>
<gene>
    <name evidence="3" type="ORF">GGX14DRAFT_586979</name>
</gene>
<sequence>MARHKYSAKILVGTDARKLHALLQDPLVFSAFKELEKDDATACFMQLFDASRSGKLKNHETVIDLCKVVAEMLAREGTDMKYGMRYRYLNFMILMRSYGGNSARQYALLSGALPCPSARHLRSLVAKSEDALQNPQLTFENLARVKRLADSIKYTGPAAVAGDCTKVRKRLAYSNDFGGHILGSVLPLQECIVTDRDDIDQVMEKIQKAKCEASQVRAILVKIPLPQIPPLVIALLPTDGTDNAAKIVEQHLLLLKMAAQLELPVISFAADGAASELAAQNLMDNQETPCPPMTYDYPLYGIHLRAPVMEKTGPVVSITDGFHGRKTGRNQPQYGTKTQSMGSEVLVNENLVQLYETGESGILHSDVHNTDKQDDGPARRIFHHQALLACTTGDEPEMMIRHGFGGLFVYLFVLGNLFDTWINRTMTVQNRILAVLRGR</sequence>
<evidence type="ECO:0000313" key="3">
    <source>
        <dbReference type="EMBL" id="KAJ7194166.1"/>
    </source>
</evidence>